<dbReference type="Pfam" id="PF00550">
    <property type="entry name" value="PP-binding"/>
    <property type="match status" value="1"/>
</dbReference>
<dbReference type="InterPro" id="IPR009081">
    <property type="entry name" value="PP-bd_ACP"/>
</dbReference>
<keyword evidence="3" id="KW-1185">Reference proteome</keyword>
<evidence type="ECO:0000313" key="2">
    <source>
        <dbReference type="EMBL" id="MCK9878552.1"/>
    </source>
</evidence>
<name>A0ABT0K433_9ACTN</name>
<dbReference type="Gene3D" id="1.10.1200.10">
    <property type="entry name" value="ACP-like"/>
    <property type="match status" value="1"/>
</dbReference>
<reference evidence="2 3" key="1">
    <citation type="submission" date="2022-04" db="EMBL/GenBank/DDBJ databases">
        <title>Genome diversity in the genus Frankia.</title>
        <authorList>
            <person name="Carlos-Shanley C."/>
            <person name="Hahn D."/>
        </authorList>
    </citation>
    <scope>NUCLEOTIDE SEQUENCE [LARGE SCALE GENOMIC DNA]</scope>
    <source>
        <strain evidence="2 3">Ag45/Mut15</strain>
    </source>
</reference>
<evidence type="ECO:0000259" key="1">
    <source>
        <dbReference type="PROSITE" id="PS50075"/>
    </source>
</evidence>
<proteinExistence type="predicted"/>
<dbReference type="RefSeq" id="WP_248826639.1">
    <property type="nucleotide sequence ID" value="NZ_JALKFT010000037.1"/>
</dbReference>
<sequence>MFETLKEILVSKLKVAPEQIVPQATREDAELDSLAIVELALLLNTELGLPISDDDLLETVTIGDIAELMEQRSANV</sequence>
<protein>
    <submittedName>
        <fullName evidence="2">Acyl carrier protein</fullName>
    </submittedName>
</protein>
<dbReference type="EMBL" id="JALKFT010000037">
    <property type="protein sequence ID" value="MCK9878552.1"/>
    <property type="molecule type" value="Genomic_DNA"/>
</dbReference>
<evidence type="ECO:0000313" key="3">
    <source>
        <dbReference type="Proteomes" id="UP001201873"/>
    </source>
</evidence>
<dbReference type="InterPro" id="IPR036736">
    <property type="entry name" value="ACP-like_sf"/>
</dbReference>
<gene>
    <name evidence="2" type="ORF">MXD59_22770</name>
</gene>
<accession>A0ABT0K433</accession>
<dbReference type="Proteomes" id="UP001201873">
    <property type="component" value="Unassembled WGS sequence"/>
</dbReference>
<dbReference type="PROSITE" id="PS50075">
    <property type="entry name" value="CARRIER"/>
    <property type="match status" value="1"/>
</dbReference>
<feature type="domain" description="Carrier" evidence="1">
    <location>
        <begin position="1"/>
        <end position="73"/>
    </location>
</feature>
<dbReference type="SUPFAM" id="SSF47336">
    <property type="entry name" value="ACP-like"/>
    <property type="match status" value="1"/>
</dbReference>
<comment type="caution">
    <text evidence="2">The sequence shown here is derived from an EMBL/GenBank/DDBJ whole genome shotgun (WGS) entry which is preliminary data.</text>
</comment>
<organism evidence="2 3">
    <name type="scientific">Frankia umida</name>
    <dbReference type="NCBI Taxonomy" id="573489"/>
    <lineage>
        <taxon>Bacteria</taxon>
        <taxon>Bacillati</taxon>
        <taxon>Actinomycetota</taxon>
        <taxon>Actinomycetes</taxon>
        <taxon>Frankiales</taxon>
        <taxon>Frankiaceae</taxon>
        <taxon>Frankia</taxon>
    </lineage>
</organism>